<protein>
    <submittedName>
        <fullName evidence="2">DUF4290 domain-containing protein</fullName>
    </submittedName>
</protein>
<gene>
    <name evidence="2" type="ORF">IAC35_00975</name>
</gene>
<comment type="caution">
    <text evidence="2">The sequence shown here is derived from an EMBL/GenBank/DDBJ whole genome shotgun (WGS) entry which is preliminary data.</text>
</comment>
<evidence type="ECO:0000313" key="3">
    <source>
        <dbReference type="Proteomes" id="UP000886881"/>
    </source>
</evidence>
<organism evidence="2 3">
    <name type="scientific">Candidatus Cryptobacteroides merdipullorum</name>
    <dbReference type="NCBI Taxonomy" id="2840771"/>
    <lineage>
        <taxon>Bacteria</taxon>
        <taxon>Pseudomonadati</taxon>
        <taxon>Bacteroidota</taxon>
        <taxon>Bacteroidia</taxon>
        <taxon>Bacteroidales</taxon>
        <taxon>Candidatus Cryptobacteroides</taxon>
    </lineage>
</organism>
<feature type="compositionally biased region" description="Basic residues" evidence="1">
    <location>
        <begin position="212"/>
        <end position="224"/>
    </location>
</feature>
<dbReference type="EMBL" id="DVLC01000020">
    <property type="protein sequence ID" value="HIT46412.1"/>
    <property type="molecule type" value="Genomic_DNA"/>
</dbReference>
<reference evidence="2" key="2">
    <citation type="journal article" date="2021" name="PeerJ">
        <title>Extensive microbial diversity within the chicken gut microbiome revealed by metagenomics and culture.</title>
        <authorList>
            <person name="Gilroy R."/>
            <person name="Ravi A."/>
            <person name="Getino M."/>
            <person name="Pursley I."/>
            <person name="Horton D.L."/>
            <person name="Alikhan N.F."/>
            <person name="Baker D."/>
            <person name="Gharbi K."/>
            <person name="Hall N."/>
            <person name="Watson M."/>
            <person name="Adriaenssens E.M."/>
            <person name="Foster-Nyarko E."/>
            <person name="Jarju S."/>
            <person name="Secka A."/>
            <person name="Antonio M."/>
            <person name="Oren A."/>
            <person name="Chaudhuri R.R."/>
            <person name="La Ragione R."/>
            <person name="Hildebrand F."/>
            <person name="Pallen M.J."/>
        </authorList>
    </citation>
    <scope>NUCLEOTIDE SEQUENCE</scope>
    <source>
        <strain evidence="2">ChiHecec2B26-709</strain>
    </source>
</reference>
<dbReference type="Pfam" id="PF14123">
    <property type="entry name" value="DUF4290"/>
    <property type="match status" value="1"/>
</dbReference>
<evidence type="ECO:0000313" key="2">
    <source>
        <dbReference type="EMBL" id="HIT46412.1"/>
    </source>
</evidence>
<dbReference type="InterPro" id="IPR025632">
    <property type="entry name" value="DUF4290"/>
</dbReference>
<dbReference type="AlphaFoldDB" id="A0A9D1GNP0"/>
<evidence type="ECO:0000256" key="1">
    <source>
        <dbReference type="SAM" id="MobiDB-lite"/>
    </source>
</evidence>
<accession>A0A9D1GNP0</accession>
<sequence length="224" mass="25863">MNSGTNNIGLDYNTEREKLTMPEYGRNVLKMIEKLKEIPDRDKRSEQALAVVKVMETLNPQVHAQDNYEHKLWDHLYMMAGYDLDVDSPYPCPVAEEFNTDPVPIPMKDTKIKASHYGRNIEKIINLLCEVPDGDAKNEMIRSLAIYMRQQYLIWNKDSVADETIFNDIEKLSDYRIRVPDTITLSKISGDANFSRPGLGINVGQAGGQKNRIYRNNRRQNKKR</sequence>
<feature type="region of interest" description="Disordered" evidence="1">
    <location>
        <begin position="201"/>
        <end position="224"/>
    </location>
</feature>
<proteinExistence type="predicted"/>
<name>A0A9D1GNP0_9BACT</name>
<reference evidence="2" key="1">
    <citation type="submission" date="2020-10" db="EMBL/GenBank/DDBJ databases">
        <authorList>
            <person name="Gilroy R."/>
        </authorList>
    </citation>
    <scope>NUCLEOTIDE SEQUENCE</scope>
    <source>
        <strain evidence="2">ChiHecec2B26-709</strain>
    </source>
</reference>
<dbReference type="Proteomes" id="UP000886881">
    <property type="component" value="Unassembled WGS sequence"/>
</dbReference>